<evidence type="ECO:0000313" key="1">
    <source>
        <dbReference type="EMBL" id="KAJ3524321.1"/>
    </source>
</evidence>
<comment type="caution">
    <text evidence="1">The sequence shown here is derived from an EMBL/GenBank/DDBJ whole genome shotgun (WGS) entry which is preliminary data.</text>
</comment>
<dbReference type="Proteomes" id="UP001148629">
    <property type="component" value="Unassembled WGS sequence"/>
</dbReference>
<sequence>MDGGHASGTPEHAVSTPCLSNHFYTQDGVVYIERDTGSTRSEPSRPTNSIHPVPSPPNHRTSTSGKSRSNNRRSGLQNSHGPRFREGHEIKLCYNKTLGRVVHQAGSSPTLQAIGRSSPGRKLSQGQASPFSHLLDFFSPSEELSSPFFGSMTASPGPYVDDQIGLDPLPLGDKTASTSSIPTKRPAIQAKAAQKRNRIDRPHGEDEDGDCRMSGDDTDSKKLHDGKSFACPYYRKDPLRHLDCINLKLNRIPDVKQHLKRRHTPSYSCQTCFEGFSKLQAFENHLRFRNCAPRSEGANVDGVSPRAQELLKNRIDRRLSQKEQWHKIWKILFEDPETTQNPHLNNVVEEVIGIIRDFCKNDGNQVVSGYVQRQGLPPDSIDQLHPLLLELLDEVQVRFEQRPNESNLRESASTTDSSPREATWRTKQEPIINPAAFPPAANDGCYSPSVFQSVASTPSVHSSTPSSIVSEPDYTFLSSGLPANVPPFNGPQIQSTTNFATDKMRGSSSIDAFYDRVRFRNDSTGGTLLPSSPTEDCFEDFFMDQ</sequence>
<keyword evidence="2" id="KW-1185">Reference proteome</keyword>
<evidence type="ECO:0000313" key="2">
    <source>
        <dbReference type="Proteomes" id="UP001148629"/>
    </source>
</evidence>
<proteinExistence type="predicted"/>
<gene>
    <name evidence="1" type="ORF">NM208_g12102</name>
</gene>
<name>A0ACC1RRR7_9HYPO</name>
<dbReference type="EMBL" id="JANRMS010002100">
    <property type="protein sequence ID" value="KAJ3524321.1"/>
    <property type="molecule type" value="Genomic_DNA"/>
</dbReference>
<reference evidence="1" key="1">
    <citation type="submission" date="2022-08" db="EMBL/GenBank/DDBJ databases">
        <title>Genome Sequence of Fusarium decemcellulare.</title>
        <authorList>
            <person name="Buettner E."/>
        </authorList>
    </citation>
    <scope>NUCLEOTIDE SEQUENCE</scope>
    <source>
        <strain evidence="1">Babe19</strain>
    </source>
</reference>
<accession>A0ACC1RRR7</accession>
<protein>
    <submittedName>
        <fullName evidence="1">Uncharacterized protein</fullName>
    </submittedName>
</protein>
<organism evidence="1 2">
    <name type="scientific">Fusarium decemcellulare</name>
    <dbReference type="NCBI Taxonomy" id="57161"/>
    <lineage>
        <taxon>Eukaryota</taxon>
        <taxon>Fungi</taxon>
        <taxon>Dikarya</taxon>
        <taxon>Ascomycota</taxon>
        <taxon>Pezizomycotina</taxon>
        <taxon>Sordariomycetes</taxon>
        <taxon>Hypocreomycetidae</taxon>
        <taxon>Hypocreales</taxon>
        <taxon>Nectriaceae</taxon>
        <taxon>Fusarium</taxon>
        <taxon>Fusarium decemcellulare species complex</taxon>
    </lineage>
</organism>